<evidence type="ECO:0000313" key="2">
    <source>
        <dbReference type="EMBL" id="GMN30284.1"/>
    </source>
</evidence>
<feature type="region of interest" description="Disordered" evidence="1">
    <location>
        <begin position="63"/>
        <end position="206"/>
    </location>
</feature>
<evidence type="ECO:0000313" key="3">
    <source>
        <dbReference type="Proteomes" id="UP001187192"/>
    </source>
</evidence>
<dbReference type="EMBL" id="BTGU01001843">
    <property type="protein sequence ID" value="GMN30284.1"/>
    <property type="molecule type" value="Genomic_DNA"/>
</dbReference>
<sequence length="206" mass="23625">MDEHTNQDIQEDDNPAPTGSQSTRPPRRQRGARAQRRPTQTEILAGNVQALTQTVQVLMEAFRDTHNAQLPQQRMEAAKSTPSRPPRSANRRRDPSPTAARSGRSHQESAERQQHEEGEPSRMRSRSRRSRINPSKAPEQPAPTRDNPGEDRREVVNIRRNTPSVFDRLGRPEIYRNLSREASVDKPAERENRDQSRLDHLQRQLG</sequence>
<comment type="caution">
    <text evidence="2">The sequence shown here is derived from an EMBL/GenBank/DDBJ whole genome shotgun (WGS) entry which is preliminary data.</text>
</comment>
<name>A0AA87Z511_FICCA</name>
<feature type="compositionally biased region" description="Basic residues" evidence="1">
    <location>
        <begin position="25"/>
        <end position="36"/>
    </location>
</feature>
<keyword evidence="3" id="KW-1185">Reference proteome</keyword>
<dbReference type="AlphaFoldDB" id="A0AA87Z511"/>
<gene>
    <name evidence="2" type="ORF">TIFTF001_041426</name>
</gene>
<organism evidence="2 3">
    <name type="scientific">Ficus carica</name>
    <name type="common">Common fig</name>
    <dbReference type="NCBI Taxonomy" id="3494"/>
    <lineage>
        <taxon>Eukaryota</taxon>
        <taxon>Viridiplantae</taxon>
        <taxon>Streptophyta</taxon>
        <taxon>Embryophyta</taxon>
        <taxon>Tracheophyta</taxon>
        <taxon>Spermatophyta</taxon>
        <taxon>Magnoliopsida</taxon>
        <taxon>eudicotyledons</taxon>
        <taxon>Gunneridae</taxon>
        <taxon>Pentapetalae</taxon>
        <taxon>rosids</taxon>
        <taxon>fabids</taxon>
        <taxon>Rosales</taxon>
        <taxon>Moraceae</taxon>
        <taxon>Ficeae</taxon>
        <taxon>Ficus</taxon>
    </lineage>
</organism>
<feature type="compositionally biased region" description="Basic and acidic residues" evidence="1">
    <location>
        <begin position="105"/>
        <end position="122"/>
    </location>
</feature>
<reference evidence="2" key="1">
    <citation type="submission" date="2023-07" db="EMBL/GenBank/DDBJ databases">
        <title>draft genome sequence of fig (Ficus carica).</title>
        <authorList>
            <person name="Takahashi T."/>
            <person name="Nishimura K."/>
        </authorList>
    </citation>
    <scope>NUCLEOTIDE SEQUENCE</scope>
</reference>
<protein>
    <submittedName>
        <fullName evidence="2">Uncharacterized protein</fullName>
    </submittedName>
</protein>
<feature type="region of interest" description="Disordered" evidence="1">
    <location>
        <begin position="1"/>
        <end position="47"/>
    </location>
</feature>
<dbReference type="Proteomes" id="UP001187192">
    <property type="component" value="Unassembled WGS sequence"/>
</dbReference>
<proteinExistence type="predicted"/>
<accession>A0AA87Z511</accession>
<feature type="compositionally biased region" description="Basic and acidic residues" evidence="1">
    <location>
        <begin position="168"/>
        <end position="206"/>
    </location>
</feature>
<feature type="compositionally biased region" description="Basic and acidic residues" evidence="1">
    <location>
        <begin position="147"/>
        <end position="157"/>
    </location>
</feature>
<evidence type="ECO:0000256" key="1">
    <source>
        <dbReference type="SAM" id="MobiDB-lite"/>
    </source>
</evidence>